<feature type="non-terminal residue" evidence="1">
    <location>
        <position position="1"/>
    </location>
</feature>
<evidence type="ECO:0000313" key="2">
    <source>
        <dbReference type="Proteomes" id="UP001140087"/>
    </source>
</evidence>
<sequence length="765" mass="81191">VALEYGALTVETELIADVLATAAGENAQYNKMVPRLRKLVAQTCAASVTHIASHQLWPDIAVYMRLVLTASFSNASLANEFLPDVAFITCMLLKSGPGMIQATLHGIVMHVVHSLALEQCDGSIIDAAVSAGMAGASIFGGHRARPLDAADEAVDGAPDGAQPPSSSYAQLEQQLAELIQARTRLSFGLRAKATSAVTFIASSYTRGGAASTLNPEALLEFREELGSGSAALESARDTLDGVERVAQLFLRIMDVPAFGDGRGNAWRARWTTLVTASTFVFNPAVQPRAFVLLGRLTASDEVDDDLLYQTLATLRGALASLGETDEALPISVLLCLVSMAGNLPPDSSYLASLFWVAVAVMQVGHLPLYRVGLQLAAKVIRTLDACGAFMPENGDGFQHFLMAARVAVEKAADQADEAVGVSFRSSFGAALSLLLLRGMEDMSTKDDAYEVLLLVIGVVAGCRRWQLADAASPDRRADLIMPYLILILPTASARKELIHVLSLAGVVVNTEVKLAIEHGGCVRLLEQIHRGDAAREAQPDFVLYPSILAAMMHKTRSEQEVTILSRILASDIAWADPAMSLLVIESLTPTLASSALNGPSARLAHLLHDMLTRLVLTRPQFDPDTVQPGAPLGDGLAADTAALRKSVSTGVAGFGGHAPSSPALSTIAGNRASNLPPARARDDAADRNLRASSRSQDAASMMSRHSSTPSLLAGDTFDRCMVAAHRDYLTRIGFGGLGHIASFEAAPHQWRELAELASLVVDQML</sequence>
<gene>
    <name evidence="1" type="ORF">H4R21_004349</name>
</gene>
<reference evidence="1" key="1">
    <citation type="submission" date="2022-07" db="EMBL/GenBank/DDBJ databases">
        <title>Phylogenomic reconstructions and comparative analyses of Kickxellomycotina fungi.</title>
        <authorList>
            <person name="Reynolds N.K."/>
            <person name="Stajich J.E."/>
            <person name="Barry K."/>
            <person name="Grigoriev I.V."/>
            <person name="Crous P."/>
            <person name="Smith M.E."/>
        </authorList>
    </citation>
    <scope>NUCLEOTIDE SEQUENCE</scope>
    <source>
        <strain evidence="1">BCRC 34780</strain>
    </source>
</reference>
<dbReference type="Proteomes" id="UP001140087">
    <property type="component" value="Unassembled WGS sequence"/>
</dbReference>
<dbReference type="EMBL" id="JANBUN010001619">
    <property type="protein sequence ID" value="KAJ2797356.1"/>
    <property type="molecule type" value="Genomic_DNA"/>
</dbReference>
<name>A0ACC1KYK9_9FUNG</name>
<organism evidence="1 2">
    <name type="scientific">Coemansia helicoidea</name>
    <dbReference type="NCBI Taxonomy" id="1286919"/>
    <lineage>
        <taxon>Eukaryota</taxon>
        <taxon>Fungi</taxon>
        <taxon>Fungi incertae sedis</taxon>
        <taxon>Zoopagomycota</taxon>
        <taxon>Kickxellomycotina</taxon>
        <taxon>Kickxellomycetes</taxon>
        <taxon>Kickxellales</taxon>
        <taxon>Kickxellaceae</taxon>
        <taxon>Coemansia</taxon>
    </lineage>
</organism>
<keyword evidence="2" id="KW-1185">Reference proteome</keyword>
<accession>A0ACC1KYK9</accession>
<protein>
    <submittedName>
        <fullName evidence="1">Uncharacterized protein</fullName>
    </submittedName>
</protein>
<proteinExistence type="predicted"/>
<evidence type="ECO:0000313" key="1">
    <source>
        <dbReference type="EMBL" id="KAJ2797356.1"/>
    </source>
</evidence>
<comment type="caution">
    <text evidence="1">The sequence shown here is derived from an EMBL/GenBank/DDBJ whole genome shotgun (WGS) entry which is preliminary data.</text>
</comment>